<protein>
    <recommendedName>
        <fullName evidence="4">Fumarate hydratase class II</fullName>
        <shortName evidence="4">Fumarase C</shortName>
        <ecNumber evidence="4">4.2.1.2</ecNumber>
    </recommendedName>
    <alternativeName>
        <fullName evidence="4">Aerobic fumarase</fullName>
    </alternativeName>
    <alternativeName>
        <fullName evidence="4">Iron-independent fumarase</fullName>
    </alternativeName>
</protein>
<feature type="domain" description="Fumarase C C-terminal" evidence="6">
    <location>
        <begin position="409"/>
        <end position="461"/>
    </location>
</feature>
<dbReference type="EC" id="4.2.1.2" evidence="4"/>
<dbReference type="InterPro" id="IPR020557">
    <property type="entry name" value="Fumarate_lyase_CS"/>
</dbReference>
<dbReference type="InterPro" id="IPR024083">
    <property type="entry name" value="Fumarase/histidase_N"/>
</dbReference>
<dbReference type="PROSITE" id="PS00163">
    <property type="entry name" value="FUMARATE_LYASES"/>
    <property type="match status" value="1"/>
</dbReference>
<feature type="domain" description="Fumarate lyase N-terminal" evidence="5">
    <location>
        <begin position="14"/>
        <end position="343"/>
    </location>
</feature>
<dbReference type="GO" id="GO:0006108">
    <property type="term" value="P:malate metabolic process"/>
    <property type="evidence" value="ECO:0007669"/>
    <property type="project" value="TreeGrafter"/>
</dbReference>
<dbReference type="Proteomes" id="UP000273982">
    <property type="component" value="Chromosome"/>
</dbReference>
<dbReference type="EMBL" id="CP034086">
    <property type="protein sequence ID" value="AZG77821.1"/>
    <property type="molecule type" value="Genomic_DNA"/>
</dbReference>
<dbReference type="Gene3D" id="1.10.40.30">
    <property type="entry name" value="Fumarase/aspartase (C-terminal domain)"/>
    <property type="match status" value="1"/>
</dbReference>
<comment type="subcellular location">
    <subcellularLocation>
        <location evidence="4">Cytoplasm</location>
    </subcellularLocation>
</comment>
<evidence type="ECO:0000256" key="1">
    <source>
        <dbReference type="ARBA" id="ARBA00009084"/>
    </source>
</evidence>
<evidence type="ECO:0000259" key="6">
    <source>
        <dbReference type="Pfam" id="PF10415"/>
    </source>
</evidence>
<dbReference type="InterPro" id="IPR000362">
    <property type="entry name" value="Fumarate_lyase_fam"/>
</dbReference>
<dbReference type="RefSeq" id="WP_124739461.1">
    <property type="nucleotide sequence ID" value="NZ_CP034086.1"/>
</dbReference>
<dbReference type="UniPathway" id="UPA00223">
    <property type="reaction ID" value="UER01007"/>
</dbReference>
<evidence type="ECO:0000313" key="8">
    <source>
        <dbReference type="Proteomes" id="UP000273982"/>
    </source>
</evidence>
<feature type="site" description="Important for catalytic activity" evidence="4">
    <location>
        <position position="332"/>
    </location>
</feature>
<dbReference type="GO" id="GO:0004333">
    <property type="term" value="F:fumarate hydratase activity"/>
    <property type="evidence" value="ECO:0007669"/>
    <property type="project" value="UniProtKB-UniRule"/>
</dbReference>
<comment type="similarity">
    <text evidence="1 4">Belongs to the class-II fumarase/aspartase family. Fumarase subfamily.</text>
</comment>
<dbReference type="FunFam" id="1.10.40.30:FF:000002">
    <property type="entry name" value="Fumarate hydratase class II"/>
    <property type="match status" value="1"/>
</dbReference>
<dbReference type="CDD" id="cd01362">
    <property type="entry name" value="Fumarase_classII"/>
    <property type="match status" value="1"/>
</dbReference>
<dbReference type="PRINTS" id="PR00149">
    <property type="entry name" value="FUMRATELYASE"/>
</dbReference>
<comment type="subunit">
    <text evidence="4">Homotetramer.</text>
</comment>
<feature type="binding site" evidence="4">
    <location>
        <begin position="140"/>
        <end position="142"/>
    </location>
    <ligand>
        <name>substrate</name>
    </ligand>
</feature>
<feature type="active site" evidence="4">
    <location>
        <position position="319"/>
    </location>
</feature>
<evidence type="ECO:0000259" key="5">
    <source>
        <dbReference type="Pfam" id="PF00206"/>
    </source>
</evidence>
<proteinExistence type="inferred from homology"/>
<reference evidence="7 8" key="1">
    <citation type="submission" date="2018-11" db="EMBL/GenBank/DDBJ databases">
        <title>Genome squencing of methanotrophic bacteria isolated from alkaline groundwater in Korea.</title>
        <authorList>
            <person name="Nguyen L.N."/>
        </authorList>
    </citation>
    <scope>NUCLEOTIDE SEQUENCE [LARGE SCALE GENOMIC DNA]</scope>
    <source>
        <strain evidence="7 8">GW6</strain>
    </source>
</reference>
<dbReference type="KEGG" id="mros:EHO51_14390"/>
<dbReference type="Pfam" id="PF00206">
    <property type="entry name" value="Lyase_1"/>
    <property type="match status" value="1"/>
</dbReference>
<dbReference type="NCBIfam" id="NF008909">
    <property type="entry name" value="PRK12273.1"/>
    <property type="match status" value="1"/>
</dbReference>
<dbReference type="PRINTS" id="PR00145">
    <property type="entry name" value="ARGSUCLYASE"/>
</dbReference>
<dbReference type="FunFam" id="1.10.275.10:FF:000001">
    <property type="entry name" value="Fumarate hydratase, mitochondrial"/>
    <property type="match status" value="1"/>
</dbReference>
<comment type="catalytic activity">
    <reaction evidence="4">
        <text>(S)-malate = fumarate + H2O</text>
        <dbReference type="Rhea" id="RHEA:12460"/>
        <dbReference type="ChEBI" id="CHEBI:15377"/>
        <dbReference type="ChEBI" id="CHEBI:15589"/>
        <dbReference type="ChEBI" id="CHEBI:29806"/>
        <dbReference type="EC" id="4.2.1.2"/>
    </reaction>
</comment>
<evidence type="ECO:0000256" key="4">
    <source>
        <dbReference type="HAMAP-Rule" id="MF_00743"/>
    </source>
</evidence>
<dbReference type="SUPFAM" id="SSF48557">
    <property type="entry name" value="L-aspartase-like"/>
    <property type="match status" value="1"/>
</dbReference>
<keyword evidence="4" id="KW-0963">Cytoplasm</keyword>
<dbReference type="FunFam" id="1.20.200.10:FF:000001">
    <property type="entry name" value="Fumarate hydratase, mitochondrial"/>
    <property type="match status" value="1"/>
</dbReference>
<dbReference type="Gene3D" id="1.10.275.10">
    <property type="entry name" value="Fumarase/aspartase (N-terminal domain)"/>
    <property type="match status" value="1"/>
</dbReference>
<dbReference type="NCBIfam" id="TIGR00979">
    <property type="entry name" value="fumC_II"/>
    <property type="match status" value="1"/>
</dbReference>
<dbReference type="InterPro" id="IPR008948">
    <property type="entry name" value="L-Aspartase-like"/>
</dbReference>
<dbReference type="InterPro" id="IPR005677">
    <property type="entry name" value="Fum_hydII"/>
</dbReference>
<feature type="binding site" evidence="4">
    <location>
        <begin position="99"/>
        <end position="101"/>
    </location>
    <ligand>
        <name>substrate</name>
    </ligand>
</feature>
<dbReference type="InterPro" id="IPR018951">
    <property type="entry name" value="Fumarase_C_C"/>
</dbReference>
<feature type="binding site" description="in site B" evidence="4">
    <location>
        <begin position="130"/>
        <end position="133"/>
    </location>
    <ligand>
        <name>substrate</name>
    </ligand>
</feature>
<feature type="binding site" evidence="4">
    <location>
        <begin position="325"/>
        <end position="327"/>
    </location>
    <ligand>
        <name>substrate</name>
    </ligand>
</feature>
<evidence type="ECO:0000256" key="3">
    <source>
        <dbReference type="ARBA" id="ARBA00023239"/>
    </source>
</evidence>
<dbReference type="GO" id="GO:0006099">
    <property type="term" value="P:tricarboxylic acid cycle"/>
    <property type="evidence" value="ECO:0007669"/>
    <property type="project" value="UniProtKB-UniRule"/>
</dbReference>
<organism evidence="7 8">
    <name type="scientific">Methylocystis rosea</name>
    <dbReference type="NCBI Taxonomy" id="173366"/>
    <lineage>
        <taxon>Bacteria</taxon>
        <taxon>Pseudomonadati</taxon>
        <taxon>Pseudomonadota</taxon>
        <taxon>Alphaproteobacteria</taxon>
        <taxon>Hyphomicrobiales</taxon>
        <taxon>Methylocystaceae</taxon>
        <taxon>Methylocystis</taxon>
    </lineage>
</organism>
<dbReference type="Pfam" id="PF10415">
    <property type="entry name" value="FumaraseC_C"/>
    <property type="match status" value="1"/>
</dbReference>
<comment type="function">
    <text evidence="4">Involved in the TCA cycle. Catalyzes the stereospecific interconversion of fumarate to L-malate.</text>
</comment>
<dbReference type="AlphaFoldDB" id="A0A3G8M7D9"/>
<dbReference type="InterPro" id="IPR022761">
    <property type="entry name" value="Fumarate_lyase_N"/>
</dbReference>
<keyword evidence="2 4" id="KW-0816">Tricarboxylic acid cycle</keyword>
<sequence length="465" mass="49489">MTDDQRIERDSFGDIAVPSWAYWGAQTERSRENFPIGGDLMPIEIVHALARIKLAAAKVNARKGLLEPKIADAIVVAAREVIDGKLDEHFPLVVWQTGSGTQTNMNVNEVIANRANEMLGAPRGSKSPVHPNDHVNLGQSSNDSFPTAIHIAGATTISGRLIPAVERLHISLNAKAVKFANIIKIGRTHLQDATPVTLGQEFSGYAAQAEYAERRIRTTLADLLQLAQGGTAVGTGVNTFKGFGEEVAADIAEQTGLPFVSAPNKFEALATHDAIVFAHGALNALASGLYKIASDIRLLGSGPRAGLGELRLPENEPGSSIMPGKVNPTQVESLTMVCTRVFGNNSTITFAASQGHLELNVLKPVVGFALLESTILLADGINSFVARCVDGIEADEANIKRFLDRSLMLVTALAPKIGYDAASKIARAAHKNGTSLKEEALASGKVTEVEFDEIVRPENMLAPSA</sequence>
<keyword evidence="3 4" id="KW-0456">Lyase</keyword>
<comment type="miscellaneous">
    <text evidence="4">There are 2 substrate-binding sites: the catalytic A site, and the non-catalytic B site that may play a role in the transfer of substrate or product between the active site and the solvent. Alternatively, the B site may bind allosteric effectors.</text>
</comment>
<comment type="pathway">
    <text evidence="4">Carbohydrate metabolism; tricarboxylic acid cycle; (S)-malate from fumarate: step 1/1.</text>
</comment>
<dbReference type="Gene3D" id="1.20.200.10">
    <property type="entry name" value="Fumarase/aspartase (Central domain)"/>
    <property type="match status" value="1"/>
</dbReference>
<feature type="binding site" evidence="4">
    <location>
        <position position="320"/>
    </location>
    <ligand>
        <name>substrate</name>
    </ligand>
</feature>
<gene>
    <name evidence="4 7" type="primary">fumC</name>
    <name evidence="7" type="ORF">EHO51_14390</name>
</gene>
<feature type="active site" description="Proton donor/acceptor" evidence="4">
    <location>
        <position position="189"/>
    </location>
</feature>
<evidence type="ECO:0000256" key="2">
    <source>
        <dbReference type="ARBA" id="ARBA00022532"/>
    </source>
</evidence>
<evidence type="ECO:0000313" key="7">
    <source>
        <dbReference type="EMBL" id="AZG77821.1"/>
    </source>
</evidence>
<dbReference type="PANTHER" id="PTHR11444">
    <property type="entry name" value="ASPARTATEAMMONIA/ARGININOSUCCINATE/ADENYLOSUCCINATE LYASE"/>
    <property type="match status" value="1"/>
</dbReference>
<accession>A0A3G8M7D9</accession>
<dbReference type="GO" id="GO:0005737">
    <property type="term" value="C:cytoplasm"/>
    <property type="evidence" value="ECO:0007669"/>
    <property type="project" value="UniProtKB-SubCell"/>
</dbReference>
<dbReference type="HAMAP" id="MF_00743">
    <property type="entry name" value="FumaraseC"/>
    <property type="match status" value="1"/>
</dbReference>
<name>A0A3G8M7D9_9HYPH</name>
<dbReference type="GO" id="GO:0006106">
    <property type="term" value="P:fumarate metabolic process"/>
    <property type="evidence" value="ECO:0007669"/>
    <property type="project" value="InterPro"/>
</dbReference>
<feature type="binding site" evidence="4">
    <location>
        <position position="188"/>
    </location>
    <ligand>
        <name>substrate</name>
    </ligand>
</feature>
<dbReference type="PANTHER" id="PTHR11444:SF1">
    <property type="entry name" value="FUMARATE HYDRATASE, MITOCHONDRIAL"/>
    <property type="match status" value="1"/>
</dbReference>